<feature type="chain" id="PRO_5002973571" evidence="1">
    <location>
        <begin position="23"/>
        <end position="102"/>
    </location>
</feature>
<dbReference type="InterPro" id="IPR051686">
    <property type="entry name" value="Lipoprotein_DolP"/>
</dbReference>
<dbReference type="Proteomes" id="UP000002743">
    <property type="component" value="Chromosome"/>
</dbReference>
<dbReference type="HOGENOM" id="CLU_098552_3_1_4"/>
<dbReference type="Pfam" id="PF04972">
    <property type="entry name" value="BON"/>
    <property type="match status" value="1"/>
</dbReference>
<gene>
    <name evidence="3" type="ordered locus">Msip34_2223</name>
</gene>
<dbReference type="PANTHER" id="PTHR34606">
    <property type="entry name" value="BON DOMAIN-CONTAINING PROTEIN"/>
    <property type="match status" value="1"/>
</dbReference>
<accession>C6X7K0</accession>
<reference evidence="3 4" key="2">
    <citation type="journal article" date="2011" name="J. Bacteriol.">
        <title>Genomes of three methylotrophs from a single niche uncover genetic and metabolic divergence of Methylophilaceae.</title>
        <authorList>
            <person name="Lapidus A."/>
            <person name="Clum A."/>
            <person name="Labutti K."/>
            <person name="Kaluzhnaya M.G."/>
            <person name="Lim S."/>
            <person name="Beck D.A."/>
            <person name="Glavina Del Rio T."/>
            <person name="Nolan M."/>
            <person name="Mavromatis K."/>
            <person name="Huntemann M."/>
            <person name="Lucas S."/>
            <person name="Lidstrom M.E."/>
            <person name="Ivanova N."/>
            <person name="Chistoserdova L."/>
        </authorList>
    </citation>
    <scope>NUCLEOTIDE SEQUENCE [LARGE SCALE GENOMIC DNA]</scope>
    <source>
        <strain evidence="3 4">SIP3-4</strain>
    </source>
</reference>
<evidence type="ECO:0000313" key="3">
    <source>
        <dbReference type="EMBL" id="ACT51465.1"/>
    </source>
</evidence>
<evidence type="ECO:0000259" key="2">
    <source>
        <dbReference type="PROSITE" id="PS50914"/>
    </source>
</evidence>
<dbReference type="EMBL" id="CP001674">
    <property type="protein sequence ID" value="ACT51465.1"/>
    <property type="molecule type" value="Genomic_DNA"/>
</dbReference>
<dbReference type="SMART" id="SM00749">
    <property type="entry name" value="BON"/>
    <property type="match status" value="1"/>
</dbReference>
<protein>
    <submittedName>
        <fullName evidence="3">Transport-associated</fullName>
    </submittedName>
</protein>
<reference evidence="4" key="1">
    <citation type="submission" date="2009-07" db="EMBL/GenBank/DDBJ databases">
        <title>Complete sequence of chromosome of Methylovorus sp. SIP3-4.</title>
        <authorList>
            <person name="Lucas S."/>
            <person name="Copeland A."/>
            <person name="Lapidus A."/>
            <person name="Glavina del Rio T."/>
            <person name="Tice H."/>
            <person name="Bruce D."/>
            <person name="Goodwin L."/>
            <person name="Pitluck S."/>
            <person name="Clum A."/>
            <person name="Larimer F."/>
            <person name="Land M."/>
            <person name="Hauser L."/>
            <person name="Kyrpides N."/>
            <person name="Mikhailova N."/>
            <person name="Kayluzhnaya M."/>
            <person name="Chistoserdova L."/>
        </authorList>
    </citation>
    <scope>NUCLEOTIDE SEQUENCE [LARGE SCALE GENOMIC DNA]</scope>
    <source>
        <strain evidence="4">SIP3-4</strain>
    </source>
</reference>
<dbReference type="InterPro" id="IPR007055">
    <property type="entry name" value="BON_dom"/>
</dbReference>
<feature type="signal peptide" evidence="1">
    <location>
        <begin position="1"/>
        <end position="22"/>
    </location>
</feature>
<keyword evidence="4" id="KW-1185">Reference proteome</keyword>
<dbReference type="STRING" id="582744.Msip34_2223"/>
<feature type="domain" description="BON" evidence="2">
    <location>
        <begin position="33"/>
        <end position="102"/>
    </location>
</feature>
<dbReference type="PROSITE" id="PS50914">
    <property type="entry name" value="BON"/>
    <property type="match status" value="1"/>
</dbReference>
<dbReference type="KEGG" id="mei:Msip34_2223"/>
<dbReference type="Gene3D" id="3.30.1340.30">
    <property type="match status" value="1"/>
</dbReference>
<dbReference type="AlphaFoldDB" id="C6X7K0"/>
<evidence type="ECO:0000256" key="1">
    <source>
        <dbReference type="SAM" id="SignalP"/>
    </source>
</evidence>
<dbReference type="InterPro" id="IPR014004">
    <property type="entry name" value="Transpt-assoc_nodulatn_dom_bac"/>
</dbReference>
<dbReference type="PANTHER" id="PTHR34606:SF16">
    <property type="entry name" value="BON DOMAIN-CONTAINING PROTEIN"/>
    <property type="match status" value="1"/>
</dbReference>
<proteinExistence type="predicted"/>
<organism evidence="3 4">
    <name type="scientific">Methylovorus glucosotrophus (strain SIP3-4)</name>
    <dbReference type="NCBI Taxonomy" id="582744"/>
    <lineage>
        <taxon>Bacteria</taxon>
        <taxon>Pseudomonadati</taxon>
        <taxon>Pseudomonadota</taxon>
        <taxon>Betaproteobacteria</taxon>
        <taxon>Nitrosomonadales</taxon>
        <taxon>Methylophilaceae</taxon>
        <taxon>Methylovorus</taxon>
    </lineage>
</organism>
<dbReference type="eggNOG" id="COG2823">
    <property type="taxonomic scope" value="Bacteria"/>
</dbReference>
<keyword evidence="1" id="KW-0732">Signal</keyword>
<name>C6X7K0_METGS</name>
<dbReference type="OrthoDB" id="7360581at2"/>
<sequence length="102" mass="10508" precursor="true">MKTNFKALLLVSALAMPLSGFAADGDAVSTKLSDTVITTKVKAAFAKDKLVSASDIKVETDSNGLVELSGTAKTKKEAEKAVLLAKGVKGVTAVKNEIVVAE</sequence>
<evidence type="ECO:0000313" key="4">
    <source>
        <dbReference type="Proteomes" id="UP000002743"/>
    </source>
</evidence>
<dbReference type="RefSeq" id="WP_013442946.1">
    <property type="nucleotide sequence ID" value="NC_012969.1"/>
</dbReference>